<organism evidence="1 2">
    <name type="scientific">Muntiacus muntjak</name>
    <name type="common">Barking deer</name>
    <name type="synonym">Indian muntjac</name>
    <dbReference type="NCBI Taxonomy" id="9888"/>
    <lineage>
        <taxon>Eukaryota</taxon>
        <taxon>Metazoa</taxon>
        <taxon>Chordata</taxon>
        <taxon>Craniata</taxon>
        <taxon>Vertebrata</taxon>
        <taxon>Euteleostomi</taxon>
        <taxon>Mammalia</taxon>
        <taxon>Eutheria</taxon>
        <taxon>Laurasiatheria</taxon>
        <taxon>Artiodactyla</taxon>
        <taxon>Ruminantia</taxon>
        <taxon>Pecora</taxon>
        <taxon>Cervidae</taxon>
        <taxon>Muntiacinae</taxon>
        <taxon>Muntiacus</taxon>
    </lineage>
</organism>
<keyword evidence="2" id="KW-1185">Reference proteome</keyword>
<comment type="caution">
    <text evidence="1">The sequence shown here is derived from an EMBL/GenBank/DDBJ whole genome shotgun (WGS) entry which is preliminary data.</text>
</comment>
<proteinExistence type="predicted"/>
<dbReference type="AlphaFoldDB" id="A0A5N3USH1"/>
<sequence length="94" mass="10343">MKQNFVAQFAQLLKSLSIDQCQLQALQFSVHLIHLLSILLKYNGFARIQKAVVDQTVSKPLNSDHDAFFGTSLTLESALEPLLSPTSKLVIAGC</sequence>
<dbReference type="EMBL" id="VCEA01001225">
    <property type="protein sequence ID" value="KAB0339718.1"/>
    <property type="molecule type" value="Genomic_DNA"/>
</dbReference>
<protein>
    <submittedName>
        <fullName evidence="1">Uncharacterized protein</fullName>
    </submittedName>
</protein>
<feature type="non-terminal residue" evidence="1">
    <location>
        <position position="94"/>
    </location>
</feature>
<evidence type="ECO:0000313" key="2">
    <source>
        <dbReference type="Proteomes" id="UP000326458"/>
    </source>
</evidence>
<dbReference type="Proteomes" id="UP000326458">
    <property type="component" value="Unassembled WGS sequence"/>
</dbReference>
<evidence type="ECO:0000313" key="1">
    <source>
        <dbReference type="EMBL" id="KAB0339718.1"/>
    </source>
</evidence>
<gene>
    <name evidence="1" type="ORF">FD754_023711</name>
</gene>
<name>A0A5N3USH1_MUNMU</name>
<reference evidence="1 2" key="1">
    <citation type="submission" date="2019-06" db="EMBL/GenBank/DDBJ databases">
        <title>Discovery of a novel chromosome fission-fusion reversal in muntjac.</title>
        <authorList>
            <person name="Mudd A.B."/>
            <person name="Bredeson J.V."/>
            <person name="Baum R."/>
            <person name="Hockemeyer D."/>
            <person name="Rokhsar D.S."/>
        </authorList>
    </citation>
    <scope>NUCLEOTIDE SEQUENCE [LARGE SCALE GENOMIC DNA]</scope>
    <source>
        <strain evidence="1">UTSW_UCB_Mm</strain>
        <tissue evidence="1">Fibroblast cell line</tissue>
    </source>
</reference>
<accession>A0A5N3USH1</accession>